<gene>
    <name evidence="2" type="ORF">DdX_22061</name>
</gene>
<dbReference type="Proteomes" id="UP001201812">
    <property type="component" value="Unassembled WGS sequence"/>
</dbReference>
<protein>
    <submittedName>
        <fullName evidence="2">Uncharacterized protein</fullName>
    </submittedName>
</protein>
<feature type="region of interest" description="Disordered" evidence="1">
    <location>
        <begin position="34"/>
        <end position="55"/>
    </location>
</feature>
<evidence type="ECO:0000313" key="3">
    <source>
        <dbReference type="Proteomes" id="UP001201812"/>
    </source>
</evidence>
<evidence type="ECO:0000256" key="1">
    <source>
        <dbReference type="SAM" id="MobiDB-lite"/>
    </source>
</evidence>
<dbReference type="AlphaFoldDB" id="A0AAD4ME43"/>
<accession>A0AAD4ME43</accession>
<organism evidence="2 3">
    <name type="scientific">Ditylenchus destructor</name>
    <dbReference type="NCBI Taxonomy" id="166010"/>
    <lineage>
        <taxon>Eukaryota</taxon>
        <taxon>Metazoa</taxon>
        <taxon>Ecdysozoa</taxon>
        <taxon>Nematoda</taxon>
        <taxon>Chromadorea</taxon>
        <taxon>Rhabditida</taxon>
        <taxon>Tylenchina</taxon>
        <taxon>Tylenchomorpha</taxon>
        <taxon>Sphaerularioidea</taxon>
        <taxon>Anguinidae</taxon>
        <taxon>Anguininae</taxon>
        <taxon>Ditylenchus</taxon>
    </lineage>
</organism>
<reference evidence="2" key="1">
    <citation type="submission" date="2022-01" db="EMBL/GenBank/DDBJ databases">
        <title>Genome Sequence Resource for Two Populations of Ditylenchus destructor, the Migratory Endoparasitic Phytonematode.</title>
        <authorList>
            <person name="Zhang H."/>
            <person name="Lin R."/>
            <person name="Xie B."/>
        </authorList>
    </citation>
    <scope>NUCLEOTIDE SEQUENCE</scope>
    <source>
        <strain evidence="2">BazhouSP</strain>
    </source>
</reference>
<comment type="caution">
    <text evidence="2">The sequence shown here is derived from an EMBL/GenBank/DDBJ whole genome shotgun (WGS) entry which is preliminary data.</text>
</comment>
<feature type="compositionally biased region" description="Basic and acidic residues" evidence="1">
    <location>
        <begin position="34"/>
        <end position="47"/>
    </location>
</feature>
<name>A0AAD4ME43_9BILA</name>
<keyword evidence="3" id="KW-1185">Reference proteome</keyword>
<dbReference type="EMBL" id="JAKKPZ010000992">
    <property type="protein sequence ID" value="KAI1691153.1"/>
    <property type="molecule type" value="Genomic_DNA"/>
</dbReference>
<proteinExistence type="predicted"/>
<evidence type="ECO:0000313" key="2">
    <source>
        <dbReference type="EMBL" id="KAI1691153.1"/>
    </source>
</evidence>
<sequence>MSVRFGPPDQVLTMSMPEDSPIIKEVAILVDEAKRKEKERNKDKPPSNRDYSVIEAGKKLKQLAIDNKTKIDNWINNLKNDRRRGL</sequence>